<evidence type="ECO:0000256" key="9">
    <source>
        <dbReference type="RuleBase" id="RU000461"/>
    </source>
</evidence>
<dbReference type="InterPro" id="IPR050196">
    <property type="entry name" value="Cytochrome_P450_Monoox"/>
</dbReference>
<accession>A0A6P8YCH2</accession>
<dbReference type="OrthoDB" id="1470350at2759"/>
<keyword evidence="5 9" id="KW-0560">Oxidoreductase</keyword>
<organism evidence="11">
    <name type="scientific">Thrips palmi</name>
    <name type="common">Melon thrips</name>
    <dbReference type="NCBI Taxonomy" id="161013"/>
    <lineage>
        <taxon>Eukaryota</taxon>
        <taxon>Metazoa</taxon>
        <taxon>Ecdysozoa</taxon>
        <taxon>Arthropoda</taxon>
        <taxon>Hexapoda</taxon>
        <taxon>Insecta</taxon>
        <taxon>Pterygota</taxon>
        <taxon>Neoptera</taxon>
        <taxon>Paraneoptera</taxon>
        <taxon>Thysanoptera</taxon>
        <taxon>Terebrantia</taxon>
        <taxon>Thripoidea</taxon>
        <taxon>Thripidae</taxon>
        <taxon>Thrips</taxon>
    </lineage>
</organism>
<dbReference type="KEGG" id="tpal:117641045"/>
<keyword evidence="3 8" id="KW-0349">Heme</keyword>
<comment type="cofactor">
    <cofactor evidence="1 8">
        <name>heme</name>
        <dbReference type="ChEBI" id="CHEBI:30413"/>
    </cofactor>
</comment>
<keyword evidence="6 8" id="KW-0408">Iron</keyword>
<dbReference type="SUPFAM" id="SSF48264">
    <property type="entry name" value="Cytochrome P450"/>
    <property type="match status" value="1"/>
</dbReference>
<gene>
    <name evidence="11" type="primary">LOC117641045</name>
</gene>
<evidence type="ECO:0000313" key="10">
    <source>
        <dbReference type="Proteomes" id="UP000515158"/>
    </source>
</evidence>
<dbReference type="Proteomes" id="UP000515158">
    <property type="component" value="Unplaced"/>
</dbReference>
<proteinExistence type="inferred from homology"/>
<dbReference type="InterPro" id="IPR017972">
    <property type="entry name" value="Cyt_P450_CS"/>
</dbReference>
<name>A0A6P8YCH2_THRPL</name>
<evidence type="ECO:0000313" key="11">
    <source>
        <dbReference type="RefSeq" id="XP_034234031.1"/>
    </source>
</evidence>
<dbReference type="AlphaFoldDB" id="A0A6P8YCH2"/>
<evidence type="ECO:0000256" key="7">
    <source>
        <dbReference type="ARBA" id="ARBA00023033"/>
    </source>
</evidence>
<evidence type="ECO:0000256" key="1">
    <source>
        <dbReference type="ARBA" id="ARBA00001971"/>
    </source>
</evidence>
<dbReference type="PANTHER" id="PTHR24291:SF50">
    <property type="entry name" value="BIFUNCTIONAL ALBAFLAVENONE MONOOXYGENASE_TERPENE SYNTHASE"/>
    <property type="match status" value="1"/>
</dbReference>
<dbReference type="RefSeq" id="XP_034234031.1">
    <property type="nucleotide sequence ID" value="XM_034378140.1"/>
</dbReference>
<dbReference type="PRINTS" id="PR00385">
    <property type="entry name" value="P450"/>
</dbReference>
<dbReference type="PANTHER" id="PTHR24291">
    <property type="entry name" value="CYTOCHROME P450 FAMILY 4"/>
    <property type="match status" value="1"/>
</dbReference>
<dbReference type="GO" id="GO:0005506">
    <property type="term" value="F:iron ion binding"/>
    <property type="evidence" value="ECO:0007669"/>
    <property type="project" value="InterPro"/>
</dbReference>
<protein>
    <submittedName>
        <fullName evidence="11">Cytochrome P450 4d2-like</fullName>
    </submittedName>
</protein>
<feature type="binding site" description="axial binding residue" evidence="8">
    <location>
        <position position="377"/>
    </location>
    <ligand>
        <name>heme</name>
        <dbReference type="ChEBI" id="CHEBI:30413"/>
    </ligand>
    <ligandPart>
        <name>Fe</name>
        <dbReference type="ChEBI" id="CHEBI:18248"/>
    </ligandPart>
</feature>
<dbReference type="PROSITE" id="PS00086">
    <property type="entry name" value="CYTOCHROME_P450"/>
    <property type="match status" value="1"/>
</dbReference>
<keyword evidence="10" id="KW-1185">Reference proteome</keyword>
<dbReference type="Pfam" id="PF00067">
    <property type="entry name" value="p450"/>
    <property type="match status" value="1"/>
</dbReference>
<dbReference type="GO" id="GO:0016705">
    <property type="term" value="F:oxidoreductase activity, acting on paired donors, with incorporation or reduction of molecular oxygen"/>
    <property type="evidence" value="ECO:0007669"/>
    <property type="project" value="InterPro"/>
</dbReference>
<dbReference type="InterPro" id="IPR001128">
    <property type="entry name" value="Cyt_P450"/>
</dbReference>
<keyword evidence="4 8" id="KW-0479">Metal-binding</keyword>
<reference evidence="11" key="1">
    <citation type="submission" date="2025-08" db="UniProtKB">
        <authorList>
            <consortium name="RefSeq"/>
        </authorList>
    </citation>
    <scope>IDENTIFICATION</scope>
    <source>
        <tissue evidence="11">Total insect</tissue>
    </source>
</reference>
<keyword evidence="7 9" id="KW-0503">Monooxygenase</keyword>
<dbReference type="Gene3D" id="1.10.630.10">
    <property type="entry name" value="Cytochrome P450"/>
    <property type="match status" value="1"/>
</dbReference>
<dbReference type="InterPro" id="IPR002401">
    <property type="entry name" value="Cyt_P450_E_grp-I"/>
</dbReference>
<dbReference type="GO" id="GO:0004497">
    <property type="term" value="F:monooxygenase activity"/>
    <property type="evidence" value="ECO:0007669"/>
    <property type="project" value="UniProtKB-KW"/>
</dbReference>
<evidence type="ECO:0000256" key="5">
    <source>
        <dbReference type="ARBA" id="ARBA00023002"/>
    </source>
</evidence>
<dbReference type="GO" id="GO:0020037">
    <property type="term" value="F:heme binding"/>
    <property type="evidence" value="ECO:0007669"/>
    <property type="project" value="InterPro"/>
</dbReference>
<sequence length="441" mass="49992">MIAKYGYLLRFWFGPKLVVCVIDPKDVEAVISSPSCAAKPDSAYRLLETVLGKGMASLNGPEHRRHRKMILPLLHRDMLAQFQPLMHLSALELADSLADKAASGEVFDVSMLCGLAALNVTYRTILDVDQGLYEATREQRRLVVESTTRVSELLWYRVVRPWRHPDWLFRLDPNHAELEQVIGLYDRLITDVLDDKLDKMSEPRQQQSRRSLLDILLDSEGGRTLSRAEVFAELKTMVAGTFATSMDVMSMVLLVLSLLPDELARIHRELDDVLGDRPLETADLDHLCALERLIREALRYYPPFPVLGRTCEKDLRLPSGHTLPAGCYIALCPLATQWHPEYYPRPEKFDPDRFLAEAAAARPACSFLPFSAGIRGCIGERYTFMLLKTCLATVLRRYDVLPDPDGPKEVQRIKMTVSITFHPKNGCKLRLRQRQRPPAGG</sequence>
<evidence type="ECO:0000256" key="4">
    <source>
        <dbReference type="ARBA" id="ARBA00022723"/>
    </source>
</evidence>
<dbReference type="InterPro" id="IPR036396">
    <property type="entry name" value="Cyt_P450_sf"/>
</dbReference>
<dbReference type="PRINTS" id="PR00463">
    <property type="entry name" value="EP450I"/>
</dbReference>
<evidence type="ECO:0000256" key="8">
    <source>
        <dbReference type="PIRSR" id="PIRSR602401-1"/>
    </source>
</evidence>
<dbReference type="GeneID" id="117641045"/>
<evidence type="ECO:0000256" key="3">
    <source>
        <dbReference type="ARBA" id="ARBA00022617"/>
    </source>
</evidence>
<dbReference type="InParanoid" id="A0A6P8YCH2"/>
<comment type="similarity">
    <text evidence="2 9">Belongs to the cytochrome P450 family.</text>
</comment>
<evidence type="ECO:0000256" key="2">
    <source>
        <dbReference type="ARBA" id="ARBA00010617"/>
    </source>
</evidence>
<evidence type="ECO:0000256" key="6">
    <source>
        <dbReference type="ARBA" id="ARBA00023004"/>
    </source>
</evidence>